<sequence length="114" mass="12934">MEQVEVMDFSLCPKFEKGFQILGKKWNGLIIDVLLEGGPQRFVDIAAMIPEVSDRVLTERLKELEAEGIVGRVIACGSQKRMDYCLTNKGEALKNVMNEIHQWGDTWITDEECS</sequence>
<reference evidence="5 6" key="1">
    <citation type="submission" date="2014-12" db="EMBL/GenBank/DDBJ databases">
        <title>Draft genome sequences of 29 type strains of Enterococci.</title>
        <authorList>
            <person name="Zhong Z."/>
            <person name="Sun Z."/>
            <person name="Liu W."/>
            <person name="Zhang W."/>
            <person name="Zhang H."/>
        </authorList>
    </citation>
    <scope>NUCLEOTIDE SEQUENCE [LARGE SCALE GENOMIC DNA]</scope>
    <source>
        <strain evidence="5 6">DSM 22802</strain>
    </source>
</reference>
<evidence type="ECO:0000256" key="3">
    <source>
        <dbReference type="ARBA" id="ARBA00023163"/>
    </source>
</evidence>
<dbReference type="PROSITE" id="PS51118">
    <property type="entry name" value="HTH_HXLR"/>
    <property type="match status" value="1"/>
</dbReference>
<organism evidence="5 6">
    <name type="scientific">Enterococcus devriesei</name>
    <dbReference type="NCBI Taxonomy" id="319970"/>
    <lineage>
        <taxon>Bacteria</taxon>
        <taxon>Bacillati</taxon>
        <taxon>Bacillota</taxon>
        <taxon>Bacilli</taxon>
        <taxon>Lactobacillales</taxon>
        <taxon>Enterococcaceae</taxon>
        <taxon>Enterococcus</taxon>
    </lineage>
</organism>
<dbReference type="Proteomes" id="UP000183700">
    <property type="component" value="Unassembled WGS sequence"/>
</dbReference>
<dbReference type="RefSeq" id="WP_071861293.1">
    <property type="nucleotide sequence ID" value="NZ_JAHLOV010000003.1"/>
</dbReference>
<dbReference type="EMBL" id="JXKM01000002">
    <property type="protein sequence ID" value="OJG36876.1"/>
    <property type="molecule type" value="Genomic_DNA"/>
</dbReference>
<accession>A0A1L8SXZ7</accession>
<dbReference type="InterPro" id="IPR036388">
    <property type="entry name" value="WH-like_DNA-bd_sf"/>
</dbReference>
<comment type="caution">
    <text evidence="5">The sequence shown here is derived from an EMBL/GenBank/DDBJ whole genome shotgun (WGS) entry which is preliminary data.</text>
</comment>
<proteinExistence type="predicted"/>
<keyword evidence="3" id="KW-0804">Transcription</keyword>
<dbReference type="GO" id="GO:0003677">
    <property type="term" value="F:DNA binding"/>
    <property type="evidence" value="ECO:0007669"/>
    <property type="project" value="UniProtKB-KW"/>
</dbReference>
<keyword evidence="1" id="KW-0805">Transcription regulation</keyword>
<evidence type="ECO:0000256" key="2">
    <source>
        <dbReference type="ARBA" id="ARBA00023125"/>
    </source>
</evidence>
<dbReference type="AlphaFoldDB" id="A0A1L8SXZ7"/>
<keyword evidence="6" id="KW-1185">Reference proteome</keyword>
<feature type="domain" description="HTH hxlR-type" evidence="4">
    <location>
        <begin position="12"/>
        <end position="112"/>
    </location>
</feature>
<dbReference type="STRING" id="319970.RV00_GL001321"/>
<protein>
    <submittedName>
        <fullName evidence="5">Transcriptional regulator</fullName>
    </submittedName>
</protein>
<evidence type="ECO:0000256" key="1">
    <source>
        <dbReference type="ARBA" id="ARBA00023015"/>
    </source>
</evidence>
<dbReference type="OrthoDB" id="9800966at2"/>
<dbReference type="Gene3D" id="1.10.10.10">
    <property type="entry name" value="Winged helix-like DNA-binding domain superfamily/Winged helix DNA-binding domain"/>
    <property type="match status" value="1"/>
</dbReference>
<keyword evidence="2" id="KW-0238">DNA-binding</keyword>
<dbReference type="SUPFAM" id="SSF46785">
    <property type="entry name" value="Winged helix' DNA-binding domain"/>
    <property type="match status" value="1"/>
</dbReference>
<evidence type="ECO:0000313" key="5">
    <source>
        <dbReference type="EMBL" id="OJG36876.1"/>
    </source>
</evidence>
<dbReference type="PANTHER" id="PTHR33204">
    <property type="entry name" value="TRANSCRIPTIONAL REGULATOR, MARR FAMILY"/>
    <property type="match status" value="1"/>
</dbReference>
<evidence type="ECO:0000259" key="4">
    <source>
        <dbReference type="PROSITE" id="PS51118"/>
    </source>
</evidence>
<dbReference type="PANTHER" id="PTHR33204:SF37">
    <property type="entry name" value="HTH-TYPE TRANSCRIPTIONAL REGULATOR YODB"/>
    <property type="match status" value="1"/>
</dbReference>
<dbReference type="InterPro" id="IPR036390">
    <property type="entry name" value="WH_DNA-bd_sf"/>
</dbReference>
<name>A0A1L8SXZ7_9ENTE</name>
<dbReference type="Pfam" id="PF01638">
    <property type="entry name" value="HxlR"/>
    <property type="match status" value="1"/>
</dbReference>
<evidence type="ECO:0000313" key="6">
    <source>
        <dbReference type="Proteomes" id="UP000183700"/>
    </source>
</evidence>
<gene>
    <name evidence="5" type="ORF">RV00_GL001321</name>
</gene>
<dbReference type="InterPro" id="IPR002577">
    <property type="entry name" value="HTH_HxlR"/>
</dbReference>